<dbReference type="NCBIfam" id="NF008725">
    <property type="entry name" value="PRK11727.1"/>
    <property type="match status" value="1"/>
</dbReference>
<comment type="similarity">
    <text evidence="6">Belongs to the methyltransferase superfamily. METTL16/RlmF family.</text>
</comment>
<evidence type="ECO:0000256" key="3">
    <source>
        <dbReference type="ARBA" id="ARBA00022603"/>
    </source>
</evidence>
<dbReference type="PANTHER" id="PTHR13393:SF0">
    <property type="entry name" value="RNA N6-ADENOSINE-METHYLTRANSFERASE METTL16"/>
    <property type="match status" value="1"/>
</dbReference>
<reference evidence="7 8" key="1">
    <citation type="submission" date="2023-01" db="EMBL/GenBank/DDBJ databases">
        <title>Novel species of the genus Vogesella isolated from rivers.</title>
        <authorList>
            <person name="Lu H."/>
        </authorList>
    </citation>
    <scope>NUCLEOTIDE SEQUENCE [LARGE SCALE GENOMIC DNA]</scope>
    <source>
        <strain evidence="7 8">DC21W</strain>
    </source>
</reference>
<dbReference type="Gene3D" id="3.40.50.150">
    <property type="entry name" value="Vaccinia Virus protein VP39"/>
    <property type="match status" value="1"/>
</dbReference>
<accession>A0ABT5ITX8</accession>
<keyword evidence="1 6" id="KW-0963">Cytoplasm</keyword>
<protein>
    <recommendedName>
        <fullName evidence="6">Ribosomal RNA large subunit methyltransferase F</fullName>
        <ecNumber evidence="6">2.1.1.181</ecNumber>
    </recommendedName>
    <alternativeName>
        <fullName evidence="6">23S rRNA mA1618 methyltransferase</fullName>
    </alternativeName>
    <alternativeName>
        <fullName evidence="6">rRNA adenine N-6-methyltransferase</fullName>
    </alternativeName>
</protein>
<dbReference type="CDD" id="cd02440">
    <property type="entry name" value="AdoMet_MTases"/>
    <property type="match status" value="1"/>
</dbReference>
<evidence type="ECO:0000256" key="2">
    <source>
        <dbReference type="ARBA" id="ARBA00022552"/>
    </source>
</evidence>
<dbReference type="GO" id="GO:0052907">
    <property type="term" value="F:23S rRNA (adenine(1618)-N(6))-methyltransferase activity"/>
    <property type="evidence" value="ECO:0007669"/>
    <property type="project" value="UniProtKB-EC"/>
</dbReference>
<dbReference type="RefSeq" id="WP_272750471.1">
    <property type="nucleotide sequence ID" value="NZ_JAQQLF010000002.1"/>
</dbReference>
<gene>
    <name evidence="6 7" type="primary">rlmF</name>
    <name evidence="7" type="ORF">PQU95_02130</name>
</gene>
<evidence type="ECO:0000313" key="7">
    <source>
        <dbReference type="EMBL" id="MDC7716021.1"/>
    </source>
</evidence>
<evidence type="ECO:0000256" key="4">
    <source>
        <dbReference type="ARBA" id="ARBA00022679"/>
    </source>
</evidence>
<dbReference type="PANTHER" id="PTHR13393">
    <property type="entry name" value="SAM-DEPENDENT METHYLTRANSFERASE"/>
    <property type="match status" value="1"/>
</dbReference>
<dbReference type="HAMAP" id="MF_01848">
    <property type="entry name" value="23SrRNA_methyltr_F"/>
    <property type="match status" value="1"/>
</dbReference>
<organism evidence="7 8">
    <name type="scientific">Vogesella aquatica</name>
    <dbReference type="NCBI Taxonomy" id="2984206"/>
    <lineage>
        <taxon>Bacteria</taxon>
        <taxon>Pseudomonadati</taxon>
        <taxon>Pseudomonadota</taxon>
        <taxon>Betaproteobacteria</taxon>
        <taxon>Neisseriales</taxon>
        <taxon>Chromobacteriaceae</taxon>
        <taxon>Vogesella</taxon>
    </lineage>
</organism>
<name>A0ABT5ITX8_9NEIS</name>
<sequence>MTITLPAGDGKPGLHFRSLHRERYDFAALIAANPELAEYVRHNEHGIETVDFHNPAAVKALNRALLMHHYGVLFWDIPPGYLCPPVPGRADYLHHAADLLAKSNKGTIPKRATVLDIGVGANCIYPIVGRHVYGWRFVGSDIDADALRMARLIVDANPQLKSGLKLRQQTDAANVFDGIIKRDDRFDLTICNPPFHGSAAEADAAARRKVANLTGQRMANVELNFGGRHHELWCEGGEEYFLATMARQSVRYGHQVAWFSSLVSKVDNVRGLLRELEMCNAKRVITLDMAQGNKISRVVAWTFLDKEAMAEWRDERWDA</sequence>
<comment type="caution">
    <text evidence="7">The sequence shown here is derived from an EMBL/GenBank/DDBJ whole genome shotgun (WGS) entry which is preliminary data.</text>
</comment>
<comment type="catalytic activity">
    <reaction evidence="6">
        <text>adenosine(1618) in 23S rRNA + S-adenosyl-L-methionine = N(6)-methyladenosine(1618) in 23S rRNA + S-adenosyl-L-homocysteine + H(+)</text>
        <dbReference type="Rhea" id="RHEA:16497"/>
        <dbReference type="Rhea" id="RHEA-COMP:10229"/>
        <dbReference type="Rhea" id="RHEA-COMP:10231"/>
        <dbReference type="ChEBI" id="CHEBI:15378"/>
        <dbReference type="ChEBI" id="CHEBI:57856"/>
        <dbReference type="ChEBI" id="CHEBI:59789"/>
        <dbReference type="ChEBI" id="CHEBI:74411"/>
        <dbReference type="ChEBI" id="CHEBI:74449"/>
        <dbReference type="EC" id="2.1.1.181"/>
    </reaction>
</comment>
<comment type="function">
    <text evidence="6">Specifically methylates the adenine in position 1618 of 23S rRNA.</text>
</comment>
<evidence type="ECO:0000256" key="6">
    <source>
        <dbReference type="HAMAP-Rule" id="MF_01848"/>
    </source>
</evidence>
<dbReference type="EC" id="2.1.1.181" evidence="6"/>
<evidence type="ECO:0000313" key="8">
    <source>
        <dbReference type="Proteomes" id="UP001219956"/>
    </source>
</evidence>
<keyword evidence="5 6" id="KW-0949">S-adenosyl-L-methionine</keyword>
<dbReference type="Proteomes" id="UP001219956">
    <property type="component" value="Unassembled WGS sequence"/>
</dbReference>
<proteinExistence type="inferred from homology"/>
<evidence type="ECO:0000256" key="5">
    <source>
        <dbReference type="ARBA" id="ARBA00022691"/>
    </source>
</evidence>
<evidence type="ECO:0000256" key="1">
    <source>
        <dbReference type="ARBA" id="ARBA00022490"/>
    </source>
</evidence>
<comment type="subcellular location">
    <subcellularLocation>
        <location evidence="6">Cytoplasm</location>
    </subcellularLocation>
</comment>
<keyword evidence="8" id="KW-1185">Reference proteome</keyword>
<dbReference type="InterPro" id="IPR010286">
    <property type="entry name" value="METTL16/RlmF"/>
</dbReference>
<dbReference type="EMBL" id="JAQQLF010000002">
    <property type="protein sequence ID" value="MDC7716021.1"/>
    <property type="molecule type" value="Genomic_DNA"/>
</dbReference>
<dbReference type="InterPro" id="IPR029063">
    <property type="entry name" value="SAM-dependent_MTases_sf"/>
</dbReference>
<dbReference type="InterPro" id="IPR016909">
    <property type="entry name" value="rRNA_lsu_MeTfrase_F"/>
</dbReference>
<dbReference type="Pfam" id="PF05971">
    <property type="entry name" value="Methyltransf_10"/>
    <property type="match status" value="1"/>
</dbReference>
<keyword evidence="4 6" id="KW-0808">Transferase</keyword>
<dbReference type="PIRSF" id="PIRSF029038">
    <property type="entry name" value="Mtase_YbiN_prd"/>
    <property type="match status" value="1"/>
</dbReference>
<keyword evidence="3 6" id="KW-0489">Methyltransferase</keyword>
<keyword evidence="2 6" id="KW-0698">rRNA processing</keyword>
<dbReference type="SUPFAM" id="SSF53335">
    <property type="entry name" value="S-adenosyl-L-methionine-dependent methyltransferases"/>
    <property type="match status" value="1"/>
</dbReference>